<reference evidence="1" key="1">
    <citation type="journal article" date="2021" name="Proc. Natl. Acad. Sci. U.S.A.">
        <title>Three genomes in the algal genus Volvox reveal the fate of a haploid sex-determining region after a transition to homothallism.</title>
        <authorList>
            <person name="Yamamoto K."/>
            <person name="Hamaji T."/>
            <person name="Kawai-Toyooka H."/>
            <person name="Matsuzaki R."/>
            <person name="Takahashi F."/>
            <person name="Nishimura Y."/>
            <person name="Kawachi M."/>
            <person name="Noguchi H."/>
            <person name="Minakuchi Y."/>
            <person name="Umen J.G."/>
            <person name="Toyoda A."/>
            <person name="Nozaki H."/>
        </authorList>
    </citation>
    <scope>NUCLEOTIDE SEQUENCE</scope>
    <source>
        <strain evidence="1">NIES-3780</strain>
    </source>
</reference>
<organism evidence="1 2">
    <name type="scientific">Volvox africanus</name>
    <dbReference type="NCBI Taxonomy" id="51714"/>
    <lineage>
        <taxon>Eukaryota</taxon>
        <taxon>Viridiplantae</taxon>
        <taxon>Chlorophyta</taxon>
        <taxon>core chlorophytes</taxon>
        <taxon>Chlorophyceae</taxon>
        <taxon>CS clade</taxon>
        <taxon>Chlamydomonadales</taxon>
        <taxon>Volvocaceae</taxon>
        <taxon>Volvox</taxon>
    </lineage>
</organism>
<evidence type="ECO:0000313" key="1">
    <source>
        <dbReference type="EMBL" id="GIL50729.1"/>
    </source>
</evidence>
<sequence length="115" mass="11524">MSGFNSGCDCGCDCFKYVGELAPWKSGGCAAAVAIEDAGKLRAAAASVGDGAAAGEPLAVVRSIWASAAEALYRGGSDLAKRPVCLIGFGSRRRGDASGIVLSPRSGSSVPWVIS</sequence>
<name>A0A8J4B005_9CHLO</name>
<dbReference type="AlphaFoldDB" id="A0A8J4B005"/>
<evidence type="ECO:0000313" key="2">
    <source>
        <dbReference type="Proteomes" id="UP000747399"/>
    </source>
</evidence>
<proteinExistence type="predicted"/>
<comment type="caution">
    <text evidence="1">The sequence shown here is derived from an EMBL/GenBank/DDBJ whole genome shotgun (WGS) entry which is preliminary data.</text>
</comment>
<keyword evidence="2" id="KW-1185">Reference proteome</keyword>
<gene>
    <name evidence="1" type="ORF">Vafri_6881</name>
</gene>
<protein>
    <submittedName>
        <fullName evidence="1">Uncharacterized protein</fullName>
    </submittedName>
</protein>
<dbReference type="Proteomes" id="UP000747399">
    <property type="component" value="Unassembled WGS sequence"/>
</dbReference>
<accession>A0A8J4B005</accession>
<dbReference type="EMBL" id="BNCO01000009">
    <property type="protein sequence ID" value="GIL50729.1"/>
    <property type="molecule type" value="Genomic_DNA"/>
</dbReference>